<dbReference type="AlphaFoldDB" id="A0A6J2JRM2"/>
<protein>
    <submittedName>
        <fullName evidence="9">Transcription initiation factor TFIID subunit 7-like</fullName>
    </submittedName>
</protein>
<organism evidence="8 9">
    <name type="scientific">Bombyx mandarina</name>
    <name type="common">Wild silk moth</name>
    <name type="synonym">Wild silkworm</name>
    <dbReference type="NCBI Taxonomy" id="7092"/>
    <lineage>
        <taxon>Eukaryota</taxon>
        <taxon>Metazoa</taxon>
        <taxon>Ecdysozoa</taxon>
        <taxon>Arthropoda</taxon>
        <taxon>Hexapoda</taxon>
        <taxon>Insecta</taxon>
        <taxon>Pterygota</taxon>
        <taxon>Neoptera</taxon>
        <taxon>Endopterygota</taxon>
        <taxon>Lepidoptera</taxon>
        <taxon>Glossata</taxon>
        <taxon>Ditrysia</taxon>
        <taxon>Bombycoidea</taxon>
        <taxon>Bombycidae</taxon>
        <taxon>Bombycinae</taxon>
        <taxon>Bombyx</taxon>
    </lineage>
</organism>
<comment type="similarity">
    <text evidence="2">Belongs to the TAF7 family.</text>
</comment>
<feature type="domain" description="TAFII55 protein conserved region" evidence="7">
    <location>
        <begin position="14"/>
        <end position="175"/>
    </location>
</feature>
<keyword evidence="3" id="KW-0805">Transcription regulation</keyword>
<evidence type="ECO:0000313" key="9">
    <source>
        <dbReference type="RefSeq" id="XP_028032421.1"/>
    </source>
</evidence>
<comment type="subcellular location">
    <subcellularLocation>
        <location evidence="1">Nucleus</location>
    </subcellularLocation>
</comment>
<dbReference type="GO" id="GO:0016251">
    <property type="term" value="F:RNA polymerase II general transcription initiation factor activity"/>
    <property type="evidence" value="ECO:0007669"/>
    <property type="project" value="TreeGrafter"/>
</dbReference>
<keyword evidence="8" id="KW-1185">Reference proteome</keyword>
<dbReference type="InterPro" id="IPR006751">
    <property type="entry name" value="TAFII55_prot_cons_reg"/>
</dbReference>
<evidence type="ECO:0000256" key="1">
    <source>
        <dbReference type="ARBA" id="ARBA00004123"/>
    </source>
</evidence>
<dbReference type="GO" id="GO:0005669">
    <property type="term" value="C:transcription factor TFIID complex"/>
    <property type="evidence" value="ECO:0007669"/>
    <property type="project" value="InterPro"/>
</dbReference>
<evidence type="ECO:0000256" key="6">
    <source>
        <dbReference type="SAM" id="Coils"/>
    </source>
</evidence>
<dbReference type="Pfam" id="PF04658">
    <property type="entry name" value="TAFII55_N"/>
    <property type="match status" value="1"/>
</dbReference>
<dbReference type="KEGG" id="bman:114244729"/>
<dbReference type="SMART" id="SM01370">
    <property type="entry name" value="TAFII55_N"/>
    <property type="match status" value="1"/>
</dbReference>
<name>A0A6J2JRM2_BOMMA</name>
<evidence type="ECO:0000259" key="7">
    <source>
        <dbReference type="SMART" id="SM01370"/>
    </source>
</evidence>
<feature type="coiled-coil region" evidence="6">
    <location>
        <begin position="322"/>
        <end position="349"/>
    </location>
</feature>
<keyword evidence="6" id="KW-0175">Coiled coil</keyword>
<keyword evidence="4" id="KW-0804">Transcription</keyword>
<dbReference type="CDD" id="cd08047">
    <property type="entry name" value="TAF7"/>
    <property type="match status" value="1"/>
</dbReference>
<gene>
    <name evidence="9" type="primary">LOC114244729</name>
</gene>
<dbReference type="RefSeq" id="XP_028032421.1">
    <property type="nucleotide sequence ID" value="XM_028176620.1"/>
</dbReference>
<dbReference type="OrthoDB" id="153872at2759"/>
<evidence type="ECO:0000256" key="3">
    <source>
        <dbReference type="ARBA" id="ARBA00023015"/>
    </source>
</evidence>
<dbReference type="PANTHER" id="PTHR12228:SF0">
    <property type="entry name" value="TATA-BOX BINDING PROTEIN ASSOCIATED FACTOR 7"/>
    <property type="match status" value="1"/>
</dbReference>
<dbReference type="Proteomes" id="UP000504629">
    <property type="component" value="Unplaced"/>
</dbReference>
<evidence type="ECO:0000256" key="2">
    <source>
        <dbReference type="ARBA" id="ARBA00009368"/>
    </source>
</evidence>
<sequence>MNRDKRDPDFPVELESQFLLRLPEEPAKALREALQTGENFKNRLTIQMDNDMRNGEVRLDHWLLHGKVYDLPTIVESLKTIDRKSVYKTADICQIMICKDEIDPSSTEEESPAKNKKKDSFKVDKKFLWPHGITPPTKNVRKRRFRKTLKKKCVEAPEIEKEVKRLLRADNEAVSFTWEVIQEEDDHSSKPETVNITKTEKAKTKKGHNVKAEIANQSSSKVEDIFGGALSDSDLEDENINVDVEDSRMSSYDDQYSEASVQGSDRFATQFNSDMFYYSQMLNPERADNDTAEKRKVVAHKSGLQYSVDDYLKAPSETGVKMQQLATELEELKQRRQRTQLEIAGMENMTLRQRFQEILLTINKEIIYKEMEYQKLLKQ</sequence>
<accession>A0A6J2JRM2</accession>
<dbReference type="GeneID" id="114244729"/>
<dbReference type="SMR" id="A0A6J2JRM2"/>
<evidence type="ECO:0000256" key="4">
    <source>
        <dbReference type="ARBA" id="ARBA00023163"/>
    </source>
</evidence>
<proteinExistence type="inferred from homology"/>
<evidence type="ECO:0000256" key="5">
    <source>
        <dbReference type="ARBA" id="ARBA00023242"/>
    </source>
</evidence>
<keyword evidence="5" id="KW-0539">Nucleus</keyword>
<dbReference type="PANTHER" id="PTHR12228">
    <property type="entry name" value="TRANSCRIPTION INITIATION FACTOR TFIID 55 KD SUBUNIT-RELATED"/>
    <property type="match status" value="1"/>
</dbReference>
<reference evidence="9" key="1">
    <citation type="submission" date="2025-08" db="UniProtKB">
        <authorList>
            <consortium name="RefSeq"/>
        </authorList>
    </citation>
    <scope>IDENTIFICATION</scope>
    <source>
        <tissue evidence="9">Silk gland</tissue>
    </source>
</reference>
<dbReference type="GO" id="GO:0051123">
    <property type="term" value="P:RNA polymerase II preinitiation complex assembly"/>
    <property type="evidence" value="ECO:0007669"/>
    <property type="project" value="TreeGrafter"/>
</dbReference>
<dbReference type="InterPro" id="IPR037817">
    <property type="entry name" value="TAF7"/>
</dbReference>
<evidence type="ECO:0000313" key="8">
    <source>
        <dbReference type="Proteomes" id="UP000504629"/>
    </source>
</evidence>